<dbReference type="AlphaFoldDB" id="A0A1G7UPW5"/>
<dbReference type="PIRSF" id="PIRSF039026">
    <property type="entry name" value="SiaP"/>
    <property type="match status" value="1"/>
</dbReference>
<dbReference type="GO" id="GO:0031317">
    <property type="term" value="C:tripartite ATP-independent periplasmic transporter complex"/>
    <property type="evidence" value="ECO:0007669"/>
    <property type="project" value="InterPro"/>
</dbReference>
<sequence>MINKTTQLFAALGLALCCATTQAASYTYSVPTSVPEGSFFFDNFLKRFASNAALLTDGEVKIRPIGAGVIVPPFQVYESVQNGVLKAGHSTPTYLINQDPLNNVFAGYPGGMSGEETLAWLYEGNGLKYLQEYRRKKMGLHSLVVGVGSTEVLAHSNKKIEKLEDFKGLKFRTAGAWAEVIQQVGASPTVVPPGEIYTLLQRKGVDAVEWATPGANLTEGFHEVAPYLLIPGVHQPSFVWEFFMTEENWNAIDEKTRAKLEEAAKLTTLQSYFHFLDSDMKAMETYRKAGIEIIELDKSITDDLAQRGNQLIADKLEARKADDIDAKAIFKDYSDYMQRWSNNSSYLYRH</sequence>
<evidence type="ECO:0000256" key="3">
    <source>
        <dbReference type="PIRSR" id="PIRSR039026-2"/>
    </source>
</evidence>
<dbReference type="GO" id="GO:0055085">
    <property type="term" value="P:transmembrane transport"/>
    <property type="evidence" value="ECO:0007669"/>
    <property type="project" value="InterPro"/>
</dbReference>
<dbReference type="InterPro" id="IPR018389">
    <property type="entry name" value="DctP_fam"/>
</dbReference>
<name>A0A1G7UPW5_9GAMM</name>
<gene>
    <name evidence="5" type="ORF">SAMN05216381_4123</name>
</gene>
<protein>
    <submittedName>
        <fullName evidence="5">TRAP-type mannitol/chloroaromatic compound transport system, substrate-binding protein</fullName>
    </submittedName>
</protein>
<dbReference type="InterPro" id="IPR038404">
    <property type="entry name" value="TRAP_DctP_sf"/>
</dbReference>
<dbReference type="Gene3D" id="3.40.190.10">
    <property type="entry name" value="Periplasmic binding protein-like II"/>
    <property type="match status" value="1"/>
</dbReference>
<accession>A0A1G7UPW5</accession>
<keyword evidence="1 4" id="KW-0732">Signal</keyword>
<dbReference type="PANTHER" id="PTHR33376:SF5">
    <property type="entry name" value="EXTRACYTOPLASMIC SOLUTE RECEPTOR PROTEIN"/>
    <property type="match status" value="1"/>
</dbReference>
<dbReference type="PANTHER" id="PTHR33376">
    <property type="match status" value="1"/>
</dbReference>
<evidence type="ECO:0000313" key="6">
    <source>
        <dbReference type="Proteomes" id="UP000243378"/>
    </source>
</evidence>
<organism evidence="5 6">
    <name type="scientific">Phytopseudomonas seleniipraecipitans</name>
    <dbReference type="NCBI Taxonomy" id="640205"/>
    <lineage>
        <taxon>Bacteria</taxon>
        <taxon>Pseudomonadati</taxon>
        <taxon>Pseudomonadota</taxon>
        <taxon>Gammaproteobacteria</taxon>
        <taxon>Pseudomonadales</taxon>
        <taxon>Pseudomonadaceae</taxon>
        <taxon>Phytopseudomonas</taxon>
    </lineage>
</organism>
<feature type="binding site" evidence="3">
    <location>
        <position position="210"/>
    </location>
    <ligand>
        <name>Na(+)</name>
        <dbReference type="ChEBI" id="CHEBI:29101"/>
    </ligand>
</feature>
<dbReference type="EMBL" id="FNBM01000012">
    <property type="protein sequence ID" value="SDG49281.1"/>
    <property type="molecule type" value="Genomic_DNA"/>
</dbReference>
<dbReference type="STRING" id="640205.SAMN05216381_4123"/>
<evidence type="ECO:0000313" key="5">
    <source>
        <dbReference type="EMBL" id="SDG49281.1"/>
    </source>
</evidence>
<feature type="binding site" evidence="3">
    <location>
        <position position="209"/>
    </location>
    <ligand>
        <name>substrate</name>
    </ligand>
</feature>
<reference evidence="5 6" key="1">
    <citation type="submission" date="2016-10" db="EMBL/GenBank/DDBJ databases">
        <authorList>
            <person name="de Groot N.N."/>
        </authorList>
    </citation>
    <scope>NUCLEOTIDE SEQUENCE [LARGE SCALE GENOMIC DNA]</scope>
    <source>
        <strain evidence="5 6">LMG 25475</strain>
    </source>
</reference>
<evidence type="ECO:0000256" key="4">
    <source>
        <dbReference type="SAM" id="SignalP"/>
    </source>
</evidence>
<keyword evidence="3" id="KW-0479">Metal-binding</keyword>
<evidence type="ECO:0000256" key="2">
    <source>
        <dbReference type="PIRSR" id="PIRSR039026-1"/>
    </source>
</evidence>
<dbReference type="RefSeq" id="WP_092371758.1">
    <property type="nucleotide sequence ID" value="NZ_FNBM01000012.1"/>
</dbReference>
<dbReference type="InterPro" id="IPR026289">
    <property type="entry name" value="SBP_TakP-like"/>
</dbReference>
<feature type="binding site" evidence="2">
    <location>
        <position position="151"/>
    </location>
    <ligand>
        <name>substrate</name>
    </ligand>
</feature>
<proteinExistence type="predicted"/>
<evidence type="ECO:0000256" key="1">
    <source>
        <dbReference type="ARBA" id="ARBA00022729"/>
    </source>
</evidence>
<dbReference type="Gene3D" id="3.40.190.170">
    <property type="entry name" value="Bacterial extracellular solute-binding protein, family 7"/>
    <property type="match status" value="1"/>
</dbReference>
<feature type="chain" id="PRO_5017348076" evidence="4">
    <location>
        <begin position="24"/>
        <end position="350"/>
    </location>
</feature>
<feature type="binding site" evidence="3">
    <location>
        <position position="235"/>
    </location>
    <ligand>
        <name>substrate</name>
    </ligand>
</feature>
<dbReference type="NCBIfam" id="NF037995">
    <property type="entry name" value="TRAP_S1"/>
    <property type="match status" value="1"/>
</dbReference>
<dbReference type="OrthoDB" id="9769667at2"/>
<dbReference type="Proteomes" id="UP000243378">
    <property type="component" value="Unassembled WGS sequence"/>
</dbReference>
<dbReference type="Pfam" id="PF03480">
    <property type="entry name" value="DctP"/>
    <property type="match status" value="1"/>
</dbReference>
<feature type="signal peptide" evidence="4">
    <location>
        <begin position="1"/>
        <end position="23"/>
    </location>
</feature>
<dbReference type="GO" id="GO:0046872">
    <property type="term" value="F:metal ion binding"/>
    <property type="evidence" value="ECO:0007669"/>
    <property type="project" value="UniProtKB-KW"/>
</dbReference>
<feature type="binding site" evidence="2">
    <location>
        <position position="172"/>
    </location>
    <ligand>
        <name>substrate</name>
    </ligand>
</feature>